<dbReference type="InterPro" id="IPR009057">
    <property type="entry name" value="Homeodomain-like_sf"/>
</dbReference>
<dbReference type="PRINTS" id="PR00455">
    <property type="entry name" value="HTHTETR"/>
</dbReference>
<name>A0A852VND1_9MICO</name>
<evidence type="ECO:0000256" key="1">
    <source>
        <dbReference type="ARBA" id="ARBA00023015"/>
    </source>
</evidence>
<keyword evidence="8" id="KW-1185">Reference proteome</keyword>
<feature type="region of interest" description="Disordered" evidence="5">
    <location>
        <begin position="207"/>
        <end position="229"/>
    </location>
</feature>
<evidence type="ECO:0000256" key="5">
    <source>
        <dbReference type="SAM" id="MobiDB-lite"/>
    </source>
</evidence>
<organism evidence="7 8">
    <name type="scientific">Janibacter cremeus</name>
    <dbReference type="NCBI Taxonomy" id="1285192"/>
    <lineage>
        <taxon>Bacteria</taxon>
        <taxon>Bacillati</taxon>
        <taxon>Actinomycetota</taxon>
        <taxon>Actinomycetes</taxon>
        <taxon>Micrococcales</taxon>
        <taxon>Intrasporangiaceae</taxon>
        <taxon>Janibacter</taxon>
    </lineage>
</organism>
<dbReference type="InterPro" id="IPR050109">
    <property type="entry name" value="HTH-type_TetR-like_transc_reg"/>
</dbReference>
<evidence type="ECO:0000259" key="6">
    <source>
        <dbReference type="PROSITE" id="PS50977"/>
    </source>
</evidence>
<proteinExistence type="predicted"/>
<dbReference type="GO" id="GO:0003700">
    <property type="term" value="F:DNA-binding transcription factor activity"/>
    <property type="evidence" value="ECO:0007669"/>
    <property type="project" value="TreeGrafter"/>
</dbReference>
<keyword evidence="3" id="KW-0804">Transcription</keyword>
<dbReference type="AlphaFoldDB" id="A0A852VND1"/>
<dbReference type="Proteomes" id="UP000554054">
    <property type="component" value="Unassembled WGS sequence"/>
</dbReference>
<feature type="compositionally biased region" description="Polar residues" evidence="5">
    <location>
        <begin position="211"/>
        <end position="223"/>
    </location>
</feature>
<evidence type="ECO:0000313" key="8">
    <source>
        <dbReference type="Proteomes" id="UP000554054"/>
    </source>
</evidence>
<dbReference type="PANTHER" id="PTHR30055">
    <property type="entry name" value="HTH-TYPE TRANSCRIPTIONAL REGULATOR RUTR"/>
    <property type="match status" value="1"/>
</dbReference>
<evidence type="ECO:0000313" key="7">
    <source>
        <dbReference type="EMBL" id="NYF98512.1"/>
    </source>
</evidence>
<reference evidence="7 8" key="1">
    <citation type="submission" date="2020-07" db="EMBL/GenBank/DDBJ databases">
        <title>Sequencing the genomes of 1000 actinobacteria strains.</title>
        <authorList>
            <person name="Klenk H.-P."/>
        </authorList>
    </citation>
    <scope>NUCLEOTIDE SEQUENCE [LARGE SCALE GENOMIC DNA]</scope>
    <source>
        <strain evidence="7 8">DSM 26154</strain>
    </source>
</reference>
<dbReference type="InterPro" id="IPR001647">
    <property type="entry name" value="HTH_TetR"/>
</dbReference>
<dbReference type="Pfam" id="PF00440">
    <property type="entry name" value="TetR_N"/>
    <property type="match status" value="1"/>
</dbReference>
<dbReference type="GO" id="GO:0000976">
    <property type="term" value="F:transcription cis-regulatory region binding"/>
    <property type="evidence" value="ECO:0007669"/>
    <property type="project" value="TreeGrafter"/>
</dbReference>
<dbReference type="PROSITE" id="PS50977">
    <property type="entry name" value="HTH_TETR_2"/>
    <property type="match status" value="1"/>
</dbReference>
<dbReference type="InterPro" id="IPR041484">
    <property type="entry name" value="TetR_C_25"/>
</dbReference>
<sequence>MTSDDRDGMQRIRDAAIELFGEKGVAGTSLKSIATHADVSQGLVIHHFGSKAGLHRACDEHLAHLVRSNKESVLASGPQMNPLAALQLIKESRPLLRYLVRTLSEGGDHIADLVDEMVADAQDYMAQGEQAGLIKPSRMPRERVIVLVLWSLGALVLHEQMHRLLGVDFLADSSDPQDVAPYFRPVMELYTQGLLTEGAYSEMATALDPPTDTTMTGGLSATDATEETS</sequence>
<evidence type="ECO:0000256" key="2">
    <source>
        <dbReference type="ARBA" id="ARBA00023125"/>
    </source>
</evidence>
<dbReference type="RefSeq" id="WP_185991312.1">
    <property type="nucleotide sequence ID" value="NZ_JACCAE010000001.1"/>
</dbReference>
<dbReference type="PANTHER" id="PTHR30055:SF234">
    <property type="entry name" value="HTH-TYPE TRANSCRIPTIONAL REGULATOR BETI"/>
    <property type="match status" value="1"/>
</dbReference>
<evidence type="ECO:0000256" key="4">
    <source>
        <dbReference type="PROSITE-ProRule" id="PRU00335"/>
    </source>
</evidence>
<keyword evidence="2 4" id="KW-0238">DNA-binding</keyword>
<dbReference type="Pfam" id="PF17933">
    <property type="entry name" value="TetR_C_25"/>
    <property type="match status" value="1"/>
</dbReference>
<dbReference type="SUPFAM" id="SSF46689">
    <property type="entry name" value="Homeodomain-like"/>
    <property type="match status" value="1"/>
</dbReference>
<accession>A0A852VND1</accession>
<protein>
    <submittedName>
        <fullName evidence="7">AcrR family transcriptional regulator</fullName>
    </submittedName>
</protein>
<gene>
    <name evidence="7" type="ORF">BJY20_001904</name>
</gene>
<feature type="DNA-binding region" description="H-T-H motif" evidence="4">
    <location>
        <begin position="29"/>
        <end position="48"/>
    </location>
</feature>
<dbReference type="Gene3D" id="1.10.357.10">
    <property type="entry name" value="Tetracycline Repressor, domain 2"/>
    <property type="match status" value="1"/>
</dbReference>
<dbReference type="EMBL" id="JACCAE010000001">
    <property type="protein sequence ID" value="NYF98512.1"/>
    <property type="molecule type" value="Genomic_DNA"/>
</dbReference>
<comment type="caution">
    <text evidence="7">The sequence shown here is derived from an EMBL/GenBank/DDBJ whole genome shotgun (WGS) entry which is preliminary data.</text>
</comment>
<evidence type="ECO:0000256" key="3">
    <source>
        <dbReference type="ARBA" id="ARBA00023163"/>
    </source>
</evidence>
<keyword evidence="1" id="KW-0805">Transcription regulation</keyword>
<feature type="domain" description="HTH tetR-type" evidence="6">
    <location>
        <begin position="6"/>
        <end position="66"/>
    </location>
</feature>